<organism evidence="1 2">
    <name type="scientific">Prevotella nigrescens CC14M</name>
    <dbReference type="NCBI Taxonomy" id="1073366"/>
    <lineage>
        <taxon>Bacteria</taxon>
        <taxon>Pseudomonadati</taxon>
        <taxon>Bacteroidota</taxon>
        <taxon>Bacteroidia</taxon>
        <taxon>Bacteroidales</taxon>
        <taxon>Prevotellaceae</taxon>
        <taxon>Prevotella</taxon>
    </lineage>
</organism>
<accession>V8CQ00</accession>
<sequence length="132" mass="15515">MVFPSAKNIYHVHSKSGKASALVHFVQRLFFRNLINIIRLKTAIMLPQCNRGSFTTQNRLFYRAKEPVLIYRGVEIFWSMGIIESWFPHDAKCLRRHGRGCLYPDSIGVLWFLCVRSPVYLNFMPKFHIIKL</sequence>
<evidence type="ECO:0000313" key="2">
    <source>
        <dbReference type="Proteomes" id="UP000018727"/>
    </source>
</evidence>
<dbReference type="HOGENOM" id="CLU_1915177_0_0_10"/>
<keyword evidence="2" id="KW-1185">Reference proteome</keyword>
<protein>
    <submittedName>
        <fullName evidence="1">Uncharacterized protein</fullName>
    </submittedName>
</protein>
<evidence type="ECO:0000313" key="1">
    <source>
        <dbReference type="EMBL" id="ETD29429.1"/>
    </source>
</evidence>
<dbReference type="AlphaFoldDB" id="V8CQ00"/>
<dbReference type="EMBL" id="AZJH01000007">
    <property type="protein sequence ID" value="ETD29429.1"/>
    <property type="molecule type" value="Genomic_DNA"/>
</dbReference>
<dbReference type="Proteomes" id="UP000018727">
    <property type="component" value="Unassembled WGS sequence"/>
</dbReference>
<reference evidence="1 2" key="1">
    <citation type="submission" date="2013-10" db="EMBL/GenBank/DDBJ databases">
        <title>The Genome Sequence of Prevotella nigrescens CC14M.</title>
        <authorList>
            <consortium name="The Broad Institute Genomics Platform"/>
            <person name="Earl A."/>
            <person name="Allen-Vercoe E."/>
            <person name="Daigneault M."/>
            <person name="Young S.K."/>
            <person name="Zeng Q."/>
            <person name="Gargeya S."/>
            <person name="Fitzgerald M."/>
            <person name="Abouelleil A."/>
            <person name="Alvarado L."/>
            <person name="Chapman S.B."/>
            <person name="Gainer-Dewar J."/>
            <person name="Goldberg J."/>
            <person name="Griggs A."/>
            <person name="Gujja S."/>
            <person name="Hansen M."/>
            <person name="Howarth C."/>
            <person name="Imamovic A."/>
            <person name="Ireland A."/>
            <person name="Larimer J."/>
            <person name="McCowan C."/>
            <person name="Murphy C."/>
            <person name="Pearson M."/>
            <person name="Poon T.W."/>
            <person name="Priest M."/>
            <person name="Roberts A."/>
            <person name="Saif S."/>
            <person name="Shea T."/>
            <person name="Sykes S."/>
            <person name="Wortman J."/>
            <person name="Nusbaum C."/>
            <person name="Birren B."/>
        </authorList>
    </citation>
    <scope>NUCLEOTIDE SEQUENCE [LARGE SCALE GENOMIC DNA]</scope>
    <source>
        <strain evidence="1 2">CC14M</strain>
    </source>
</reference>
<name>V8CQ00_9BACT</name>
<gene>
    <name evidence="1" type="ORF">HMPREF1173_00627</name>
</gene>
<proteinExistence type="predicted"/>
<comment type="caution">
    <text evidence="1">The sequence shown here is derived from an EMBL/GenBank/DDBJ whole genome shotgun (WGS) entry which is preliminary data.</text>
</comment>